<comment type="caution">
    <text evidence="5">The sequence shown here is derived from an EMBL/GenBank/DDBJ whole genome shotgun (WGS) entry which is preliminary data.</text>
</comment>
<dbReference type="Proteomes" id="UP000250006">
    <property type="component" value="Unassembled WGS sequence"/>
</dbReference>
<evidence type="ECO:0000313" key="5">
    <source>
        <dbReference type="EMBL" id="SPT52492.1"/>
    </source>
</evidence>
<keyword evidence="6" id="KW-1185">Reference proteome</keyword>
<dbReference type="InterPro" id="IPR016163">
    <property type="entry name" value="Ald_DH_C"/>
</dbReference>
<organism evidence="5 6">
    <name type="scientific">Actinomyces bovis</name>
    <dbReference type="NCBI Taxonomy" id="1658"/>
    <lineage>
        <taxon>Bacteria</taxon>
        <taxon>Bacillati</taxon>
        <taxon>Actinomycetota</taxon>
        <taxon>Actinomycetes</taxon>
        <taxon>Actinomycetales</taxon>
        <taxon>Actinomycetaceae</taxon>
        <taxon>Actinomyces</taxon>
    </lineage>
</organism>
<evidence type="ECO:0000256" key="2">
    <source>
        <dbReference type="ARBA" id="ARBA00023027"/>
    </source>
</evidence>
<feature type="domain" description="Aldehyde dehydrogenase" evidence="4">
    <location>
        <begin position="530"/>
        <end position="913"/>
    </location>
</feature>
<dbReference type="RefSeq" id="WP_111835493.1">
    <property type="nucleotide sequence ID" value="NZ_UAPQ01000001.1"/>
</dbReference>
<dbReference type="SUPFAM" id="SSF53720">
    <property type="entry name" value="ALDH-like"/>
    <property type="match status" value="1"/>
</dbReference>
<keyword evidence="1" id="KW-0560">Oxidoreductase</keyword>
<dbReference type="Pfam" id="PF00171">
    <property type="entry name" value="Aldedh"/>
    <property type="match status" value="1"/>
</dbReference>
<dbReference type="Gene3D" id="3.40.605.10">
    <property type="entry name" value="Aldehyde Dehydrogenase, Chain A, domain 1"/>
    <property type="match status" value="1"/>
</dbReference>
<name>A0ABY1VL60_9ACTO</name>
<feature type="region of interest" description="Disordered" evidence="3">
    <location>
        <begin position="308"/>
        <end position="329"/>
    </location>
</feature>
<sequence length="1122" mass="117580">MPHPETESASRAHPEAAHRCPDEMWQAAGRALKLAEGWAQECAKLPGRRTYRLLAELLDDREGLIFTTRFLDQVIGAYDAEASAKALSRLSGQRPDVLSSRLAGALGLGKMTSRFAPKTAHILARRGVQELIGDSIIVDPANAPRALARARGAGKTPDLVLLAGAALGSKQAATRREAVSSLLELEGMECLTVPLTAIIRPAAKWGMTSAKAEAHRVLTPLLRHAQTLSKRLSFEAGQADVALVADALMAALDQQELSACPAGLALPASAPGALAALRRLSDWSDQRAAAGGEPLRLRLLLDLPTIGDTNQGLQPHPADDDHAEAETLSSARPRVCMGREGLRVLDWALSQQRSSALLLSLATGTLSATAFVHELAASRNLPTGLLPRQELMAGTPAGVAEILRLDLGDLGWLQPIAVPGEPETLVPHVIGWLHAAPEGVLGGSTAPTRLPQAVTRNGARLLEDLAGLDLEAKPQSAPAGAIRPEAPSPEVLQASQLASGSERGVAEVDKNRAELAAPGAVEKLLGGLARSAPFWRVRPAPERAAILEQAAMLIDSRRAELLEVLASETGMVLSWAEREVNRATVMCRYQAQLARELEQGACSPMSQFQMAALTAIATSSHSPLSVPAAEVAGVLAAGGAAVLKPSPAARRCAAELLRAFYDAGVPQEVLALAAVDDAASRAVLTNRHVERVLLIGSARTAKLLRSWKPDLDLRARLRGRNSFVVTASADPARAVRDVVASAFAHAGQAGCATSLLVLVGKAGSNPRIAKDVVDATASLWVGKAEQPGTELGPLTAAEPLPAALTELAEGEHWVLRPEDLGGGLWRPGVRAQVKAGSEFHLSEHSAPVLGVMRVETLAEAIAAVNAPGAGPLAVLHSLDPTEHELWLKEVKAPSLYINRSAAATTVGRQPFGGGLPAIGGLAKADGPNHLLSLGEVIPADTKPERRGGGEGLRSRLDTRVSRIYDAVRSRLSHDDTLFLHEALAADAEAWDERYGVEAPLPTAAGERAVLRYQPAGPALVRASCGTNEADLVRIICAAALAGTAIELVAEDSLHPLLRAALTAAGLPVTVQHGDLQTWGIVCKSGAAVSVFRAPECACLGRVMRVPEPVGTRSGGSLVPKLS</sequence>
<dbReference type="InterPro" id="IPR015590">
    <property type="entry name" value="Aldehyde_DH_dom"/>
</dbReference>
<evidence type="ECO:0000256" key="3">
    <source>
        <dbReference type="SAM" id="MobiDB-lite"/>
    </source>
</evidence>
<evidence type="ECO:0000256" key="1">
    <source>
        <dbReference type="ARBA" id="ARBA00023002"/>
    </source>
</evidence>
<accession>A0ABY1VL60</accession>
<reference evidence="5 6" key="1">
    <citation type="submission" date="2018-06" db="EMBL/GenBank/DDBJ databases">
        <authorList>
            <consortium name="Pathogen Informatics"/>
            <person name="Doyle S."/>
        </authorList>
    </citation>
    <scope>NUCLEOTIDE SEQUENCE [LARGE SCALE GENOMIC DNA]</scope>
    <source>
        <strain evidence="5 6">NCTC11535</strain>
    </source>
</reference>
<dbReference type="Gene3D" id="3.40.309.10">
    <property type="entry name" value="Aldehyde Dehydrogenase, Chain A, domain 2"/>
    <property type="match status" value="1"/>
</dbReference>
<dbReference type="InterPro" id="IPR050485">
    <property type="entry name" value="Proline_metab_enzyme"/>
</dbReference>
<dbReference type="InterPro" id="IPR016162">
    <property type="entry name" value="Ald_DH_N"/>
</dbReference>
<proteinExistence type="predicted"/>
<dbReference type="EMBL" id="UAPQ01000001">
    <property type="protein sequence ID" value="SPT52492.1"/>
    <property type="molecule type" value="Genomic_DNA"/>
</dbReference>
<keyword evidence="2" id="KW-0520">NAD</keyword>
<evidence type="ECO:0000259" key="4">
    <source>
        <dbReference type="Pfam" id="PF00171"/>
    </source>
</evidence>
<gene>
    <name evidence="5" type="primary">putA_1</name>
    <name evidence="5" type="ORF">NCTC11535_00141</name>
</gene>
<dbReference type="PANTHER" id="PTHR42862:SF1">
    <property type="entry name" value="DELTA-1-PYRROLINE-5-CARBOXYLATE DEHYDROGENASE 2, ISOFORM A-RELATED"/>
    <property type="match status" value="1"/>
</dbReference>
<dbReference type="PANTHER" id="PTHR42862">
    <property type="entry name" value="DELTA-1-PYRROLINE-5-CARBOXYLATE DEHYDROGENASE 1, ISOFORM A-RELATED"/>
    <property type="match status" value="1"/>
</dbReference>
<protein>
    <submittedName>
        <fullName evidence="5">Bifunctional protein putA</fullName>
    </submittedName>
</protein>
<evidence type="ECO:0000313" key="6">
    <source>
        <dbReference type="Proteomes" id="UP000250006"/>
    </source>
</evidence>
<dbReference type="InterPro" id="IPR016161">
    <property type="entry name" value="Ald_DH/histidinol_DH"/>
</dbReference>
<dbReference type="Gene3D" id="3.20.20.220">
    <property type="match status" value="1"/>
</dbReference>